<keyword evidence="1" id="KW-1133">Transmembrane helix</keyword>
<sequence>MNGNLWIILGIICGAISLFAIPYGFHLNAKPEPNKYKKTDEINIFNGDYVAGNKITNEDSVIRSLELKIHLDYVPLDGVEGKVKNNDTSFGLANVLALFSKEKVRYRFITDYKYSESTLESGKNRISFHYKPEDSDQILGKPIKFLKDMQVLGLNYSEFIKEAQLKIDKSKPIVLQWNVYLNSVKVFTVSSEVIADTICNGQAQMGIGSYFRDIDNVYQKAVR</sequence>
<organism evidence="2 3">
    <name type="scientific">Candidatus Auribacter fodinae</name>
    <dbReference type="NCBI Taxonomy" id="2093366"/>
    <lineage>
        <taxon>Bacteria</taxon>
        <taxon>Pseudomonadati</taxon>
        <taxon>Candidatus Auribacterota</taxon>
        <taxon>Candidatus Auribacteria</taxon>
        <taxon>Candidatus Auribacterales</taxon>
        <taxon>Candidatus Auribacteraceae</taxon>
        <taxon>Candidatus Auribacter</taxon>
    </lineage>
</organism>
<comment type="caution">
    <text evidence="2">The sequence shown here is derived from an EMBL/GenBank/DDBJ whole genome shotgun (WGS) entry which is preliminary data.</text>
</comment>
<keyword evidence="1" id="KW-0472">Membrane</keyword>
<protein>
    <submittedName>
        <fullName evidence="2">Uncharacterized protein</fullName>
    </submittedName>
</protein>
<proteinExistence type="predicted"/>
<evidence type="ECO:0000313" key="3">
    <source>
        <dbReference type="Proteomes" id="UP000266426"/>
    </source>
</evidence>
<dbReference type="Proteomes" id="UP000266426">
    <property type="component" value="Unassembled WGS sequence"/>
</dbReference>
<name>A0A3A4R262_9BACT</name>
<evidence type="ECO:0000313" key="2">
    <source>
        <dbReference type="EMBL" id="RJP59049.1"/>
    </source>
</evidence>
<keyword evidence="1" id="KW-0812">Transmembrane</keyword>
<dbReference type="EMBL" id="QZJZ01000056">
    <property type="protein sequence ID" value="RJP59049.1"/>
    <property type="molecule type" value="Genomic_DNA"/>
</dbReference>
<gene>
    <name evidence="2" type="ORF">C4541_06895</name>
</gene>
<accession>A0A3A4R262</accession>
<evidence type="ECO:0000256" key="1">
    <source>
        <dbReference type="SAM" id="Phobius"/>
    </source>
</evidence>
<feature type="transmembrane region" description="Helical" evidence="1">
    <location>
        <begin position="6"/>
        <end position="25"/>
    </location>
</feature>
<dbReference type="AlphaFoldDB" id="A0A3A4R262"/>
<reference evidence="2 3" key="1">
    <citation type="journal article" date="2017" name="ISME J.">
        <title>Energy and carbon metabolisms in a deep terrestrial subsurface fluid microbial community.</title>
        <authorList>
            <person name="Momper L."/>
            <person name="Jungbluth S.P."/>
            <person name="Lee M.D."/>
            <person name="Amend J.P."/>
        </authorList>
    </citation>
    <scope>NUCLEOTIDE SEQUENCE [LARGE SCALE GENOMIC DNA]</scope>
    <source>
        <strain evidence="2">SURF_26</strain>
    </source>
</reference>